<keyword evidence="4 10" id="KW-0863">Zinc-finger</keyword>
<evidence type="ECO:0000256" key="2">
    <source>
        <dbReference type="ARBA" id="ARBA00022723"/>
    </source>
</evidence>
<evidence type="ECO:0000313" key="15">
    <source>
        <dbReference type="EMBL" id="EDV42784.1"/>
    </source>
</evidence>
<feature type="binding site" evidence="11">
    <location>
        <position position="51"/>
    </location>
    <ligand>
        <name>Zn(2+)</name>
        <dbReference type="ChEBI" id="CHEBI:29105"/>
    </ligand>
</feature>
<dbReference type="eggNOG" id="KOG1721">
    <property type="taxonomic scope" value="Eukaryota"/>
</dbReference>
<evidence type="ECO:0000259" key="14">
    <source>
        <dbReference type="PROSITE" id="PS51915"/>
    </source>
</evidence>
<evidence type="ECO:0000256" key="5">
    <source>
        <dbReference type="ARBA" id="ARBA00022833"/>
    </source>
</evidence>
<keyword evidence="5 11" id="KW-0862">Zinc</keyword>
<keyword evidence="6" id="KW-0805">Transcription regulation</keyword>
<dbReference type="SUPFAM" id="SSF57716">
    <property type="entry name" value="Glucocorticoid receptor-like (DNA-binding domain)"/>
    <property type="match status" value="1"/>
</dbReference>
<dbReference type="PROSITE" id="PS00028">
    <property type="entry name" value="ZINC_FINGER_C2H2_1"/>
    <property type="match status" value="4"/>
</dbReference>
<dbReference type="OMA" id="ICTCCHL"/>
<feature type="region of interest" description="Disordered" evidence="12">
    <location>
        <begin position="102"/>
        <end position="122"/>
    </location>
</feature>
<dbReference type="InterPro" id="IPR013087">
    <property type="entry name" value="Znf_C2H2_type"/>
</dbReference>
<dbReference type="KEGG" id="dan:6500945"/>
<dbReference type="GO" id="GO:0005634">
    <property type="term" value="C:nucleus"/>
    <property type="evidence" value="ECO:0007669"/>
    <property type="project" value="UniProtKB-SubCell"/>
</dbReference>
<dbReference type="InterPro" id="IPR036236">
    <property type="entry name" value="Znf_C2H2_sf"/>
</dbReference>
<dbReference type="GO" id="GO:0008270">
    <property type="term" value="F:zinc ion binding"/>
    <property type="evidence" value="ECO:0007669"/>
    <property type="project" value="UniProtKB-UniRule"/>
</dbReference>
<evidence type="ECO:0000256" key="12">
    <source>
        <dbReference type="SAM" id="MobiDB-lite"/>
    </source>
</evidence>
<feature type="domain" description="C2H2-type" evidence="13">
    <location>
        <begin position="206"/>
        <end position="233"/>
    </location>
</feature>
<dbReference type="FunFam" id="3.30.160.60:FF:000065">
    <property type="entry name" value="B-cell CLL/lymphoma 6, member B"/>
    <property type="match status" value="1"/>
</dbReference>
<feature type="binding site" evidence="11">
    <location>
        <position position="8"/>
    </location>
    <ligand>
        <name>Zn(2+)</name>
        <dbReference type="ChEBI" id="CHEBI:29105"/>
    </ligand>
</feature>
<keyword evidence="9" id="KW-0539">Nucleus</keyword>
<evidence type="ECO:0000256" key="7">
    <source>
        <dbReference type="ARBA" id="ARBA00023125"/>
    </source>
</evidence>
<keyword evidence="2 11" id="KW-0479">Metal-binding</keyword>
<feature type="domain" description="C2H2-type" evidence="13">
    <location>
        <begin position="320"/>
        <end position="344"/>
    </location>
</feature>
<dbReference type="OrthoDB" id="8117402at2759"/>
<evidence type="ECO:0000256" key="6">
    <source>
        <dbReference type="ARBA" id="ARBA00023015"/>
    </source>
</evidence>
<dbReference type="HOGENOM" id="CLU_002678_94_3_1"/>
<feature type="domain" description="C2H2-type" evidence="13">
    <location>
        <begin position="234"/>
        <end position="262"/>
    </location>
</feature>
<dbReference type="EMBL" id="CH902617">
    <property type="protein sequence ID" value="EDV42784.1"/>
    <property type="molecule type" value="Genomic_DNA"/>
</dbReference>
<evidence type="ECO:0000256" key="4">
    <source>
        <dbReference type="ARBA" id="ARBA00022771"/>
    </source>
</evidence>
<keyword evidence="3" id="KW-0677">Repeat</keyword>
<dbReference type="PROSITE" id="PS50157">
    <property type="entry name" value="ZINC_FINGER_C2H2_2"/>
    <property type="match status" value="5"/>
</dbReference>
<dbReference type="Pfam" id="PF12874">
    <property type="entry name" value="zf-met"/>
    <property type="match status" value="1"/>
</dbReference>
<dbReference type="FunCoup" id="B3LXE0">
    <property type="interactions" value="2"/>
</dbReference>
<feature type="binding site" evidence="11">
    <location>
        <position position="54"/>
    </location>
    <ligand>
        <name>Zn(2+)</name>
        <dbReference type="ChEBI" id="CHEBI:29105"/>
    </ligand>
</feature>
<dbReference type="SMART" id="SM00868">
    <property type="entry name" value="zf-AD"/>
    <property type="match status" value="1"/>
</dbReference>
<gene>
    <name evidence="15" type="primary">Dana\GF18167</name>
    <name evidence="15" type="synonym">dana_GLEANR_19426</name>
    <name evidence="15" type="ORF">GF18167</name>
</gene>
<keyword evidence="16" id="KW-1185">Reference proteome</keyword>
<sequence>MAVKCRLCGKDFLAWQPKNLFVNQNREIIARIKVITGLYLREEKHLPRHICTRCYDQLQLSTGFRERCLRNQNRLAQMNQGLEPGYHSSNTKDSLKLQDSLLATESSPSDEENFPKTTTKSSEEVYELKDVVKDVKSLIVQDNFNSANESETEECPLVLPKRELSPVDTTMPINPSLPAKELESQSKTATVDNIPRAKAPRKDLELQCNMCGKYLKTVDNLKNHRLRHLGVKNFACEICNKRFVTKHLLTLHERVRHLGERPYPCGYCQLCFFTSSARNCHERLQHIRDKRYQCDECGKQFNTPTFLKRHLFAHTGQKPHSCETCSVSFSRTEYLKNHLRSKKHQKMAGGVVDFVKEP</sequence>
<name>B3LXE0_DROAN</name>
<keyword evidence="7" id="KW-0238">DNA-binding</keyword>
<dbReference type="InParanoid" id="B3LXE0"/>
<feature type="domain" description="ZAD" evidence="14">
    <location>
        <begin position="3"/>
        <end position="78"/>
    </location>
</feature>
<evidence type="ECO:0000256" key="11">
    <source>
        <dbReference type="PROSITE-ProRule" id="PRU01263"/>
    </source>
</evidence>
<evidence type="ECO:0000256" key="10">
    <source>
        <dbReference type="PROSITE-ProRule" id="PRU00042"/>
    </source>
</evidence>
<evidence type="ECO:0000256" key="8">
    <source>
        <dbReference type="ARBA" id="ARBA00023163"/>
    </source>
</evidence>
<dbReference type="SMART" id="SM00451">
    <property type="entry name" value="ZnF_U1"/>
    <property type="match status" value="1"/>
</dbReference>
<comment type="subcellular location">
    <subcellularLocation>
        <location evidence="1">Nucleus</location>
    </subcellularLocation>
</comment>
<dbReference type="InterPro" id="IPR050331">
    <property type="entry name" value="Zinc_finger"/>
</dbReference>
<evidence type="ECO:0000259" key="13">
    <source>
        <dbReference type="PROSITE" id="PS50157"/>
    </source>
</evidence>
<proteinExistence type="predicted"/>
<dbReference type="GeneID" id="6500945"/>
<dbReference type="PANTHER" id="PTHR16515">
    <property type="entry name" value="PR DOMAIN ZINC FINGER PROTEIN"/>
    <property type="match status" value="1"/>
</dbReference>
<reference evidence="15 16" key="1">
    <citation type="journal article" date="2007" name="Nature">
        <title>Evolution of genes and genomes on the Drosophila phylogeny.</title>
        <authorList>
            <consortium name="Drosophila 12 Genomes Consortium"/>
            <person name="Clark A.G."/>
            <person name="Eisen M.B."/>
            <person name="Smith D.R."/>
            <person name="Bergman C.M."/>
            <person name="Oliver B."/>
            <person name="Markow T.A."/>
            <person name="Kaufman T.C."/>
            <person name="Kellis M."/>
            <person name="Gelbart W."/>
            <person name="Iyer V.N."/>
            <person name="Pollard D.A."/>
            <person name="Sackton T.B."/>
            <person name="Larracuente A.M."/>
            <person name="Singh N.D."/>
            <person name="Abad J.P."/>
            <person name="Abt D.N."/>
            <person name="Adryan B."/>
            <person name="Aguade M."/>
            <person name="Akashi H."/>
            <person name="Anderson W.W."/>
            <person name="Aquadro C.F."/>
            <person name="Ardell D.H."/>
            <person name="Arguello R."/>
            <person name="Artieri C.G."/>
            <person name="Barbash D.A."/>
            <person name="Barker D."/>
            <person name="Barsanti P."/>
            <person name="Batterham P."/>
            <person name="Batzoglou S."/>
            <person name="Begun D."/>
            <person name="Bhutkar A."/>
            <person name="Blanco E."/>
            <person name="Bosak S.A."/>
            <person name="Bradley R.K."/>
            <person name="Brand A.D."/>
            <person name="Brent M.R."/>
            <person name="Brooks A.N."/>
            <person name="Brown R.H."/>
            <person name="Butlin R.K."/>
            <person name="Caggese C."/>
            <person name="Calvi B.R."/>
            <person name="Bernardo de Carvalho A."/>
            <person name="Caspi A."/>
            <person name="Castrezana S."/>
            <person name="Celniker S.E."/>
            <person name="Chang J.L."/>
            <person name="Chapple C."/>
            <person name="Chatterji S."/>
            <person name="Chinwalla A."/>
            <person name="Civetta A."/>
            <person name="Clifton S.W."/>
            <person name="Comeron J.M."/>
            <person name="Costello J.C."/>
            <person name="Coyne J.A."/>
            <person name="Daub J."/>
            <person name="David R.G."/>
            <person name="Delcher A.L."/>
            <person name="Delehaunty K."/>
            <person name="Do C.B."/>
            <person name="Ebling H."/>
            <person name="Edwards K."/>
            <person name="Eickbush T."/>
            <person name="Evans J.D."/>
            <person name="Filipski A."/>
            <person name="Findeiss S."/>
            <person name="Freyhult E."/>
            <person name="Fulton L."/>
            <person name="Fulton R."/>
            <person name="Garcia A.C."/>
            <person name="Gardiner A."/>
            <person name="Garfield D.A."/>
            <person name="Garvin B.E."/>
            <person name="Gibson G."/>
            <person name="Gilbert D."/>
            <person name="Gnerre S."/>
            <person name="Godfrey J."/>
            <person name="Good R."/>
            <person name="Gotea V."/>
            <person name="Gravely B."/>
            <person name="Greenberg A.J."/>
            <person name="Griffiths-Jones S."/>
            <person name="Gross S."/>
            <person name="Guigo R."/>
            <person name="Gustafson E.A."/>
            <person name="Haerty W."/>
            <person name="Hahn M.W."/>
            <person name="Halligan D.L."/>
            <person name="Halpern A.L."/>
            <person name="Halter G.M."/>
            <person name="Han M.V."/>
            <person name="Heger A."/>
            <person name="Hillier L."/>
            <person name="Hinrichs A.S."/>
            <person name="Holmes I."/>
            <person name="Hoskins R.A."/>
            <person name="Hubisz M.J."/>
            <person name="Hultmark D."/>
            <person name="Huntley M.A."/>
            <person name="Jaffe D.B."/>
            <person name="Jagadeeshan S."/>
            <person name="Jeck W.R."/>
            <person name="Johnson J."/>
            <person name="Jones C.D."/>
            <person name="Jordan W.C."/>
            <person name="Karpen G.H."/>
            <person name="Kataoka E."/>
            <person name="Keightley P.D."/>
            <person name="Kheradpour P."/>
            <person name="Kirkness E.F."/>
            <person name="Koerich L.B."/>
            <person name="Kristiansen K."/>
            <person name="Kudrna D."/>
            <person name="Kulathinal R.J."/>
            <person name="Kumar S."/>
            <person name="Kwok R."/>
            <person name="Lander E."/>
            <person name="Langley C.H."/>
            <person name="Lapoint R."/>
            <person name="Lazzaro B.P."/>
            <person name="Lee S.J."/>
            <person name="Levesque L."/>
            <person name="Li R."/>
            <person name="Lin C.F."/>
            <person name="Lin M.F."/>
            <person name="Lindblad-Toh K."/>
            <person name="Llopart A."/>
            <person name="Long M."/>
            <person name="Low L."/>
            <person name="Lozovsky E."/>
            <person name="Lu J."/>
            <person name="Luo M."/>
            <person name="Machado C.A."/>
            <person name="Makalowski W."/>
            <person name="Marzo M."/>
            <person name="Matsuda M."/>
            <person name="Matzkin L."/>
            <person name="McAllister B."/>
            <person name="McBride C.S."/>
            <person name="McKernan B."/>
            <person name="McKernan K."/>
            <person name="Mendez-Lago M."/>
            <person name="Minx P."/>
            <person name="Mollenhauer M.U."/>
            <person name="Montooth K."/>
            <person name="Mount S.M."/>
            <person name="Mu X."/>
            <person name="Myers E."/>
            <person name="Negre B."/>
            <person name="Newfeld S."/>
            <person name="Nielsen R."/>
            <person name="Noor M.A."/>
            <person name="O'Grady P."/>
            <person name="Pachter L."/>
            <person name="Papaceit M."/>
            <person name="Parisi M.J."/>
            <person name="Parisi M."/>
            <person name="Parts L."/>
            <person name="Pedersen J.S."/>
            <person name="Pesole G."/>
            <person name="Phillippy A.M."/>
            <person name="Ponting C.P."/>
            <person name="Pop M."/>
            <person name="Porcelli D."/>
            <person name="Powell J.R."/>
            <person name="Prohaska S."/>
            <person name="Pruitt K."/>
            <person name="Puig M."/>
            <person name="Quesneville H."/>
            <person name="Ram K.R."/>
            <person name="Rand D."/>
            <person name="Rasmussen M.D."/>
            <person name="Reed L.K."/>
            <person name="Reenan R."/>
            <person name="Reily A."/>
            <person name="Remington K.A."/>
            <person name="Rieger T.T."/>
            <person name="Ritchie M.G."/>
            <person name="Robin C."/>
            <person name="Rogers Y.H."/>
            <person name="Rohde C."/>
            <person name="Rozas J."/>
            <person name="Rubenfield M.J."/>
            <person name="Ruiz A."/>
            <person name="Russo S."/>
            <person name="Salzberg S.L."/>
            <person name="Sanchez-Gracia A."/>
            <person name="Saranga D.J."/>
            <person name="Sato H."/>
            <person name="Schaeffer S.W."/>
            <person name="Schatz M.C."/>
            <person name="Schlenke T."/>
            <person name="Schwartz R."/>
            <person name="Segarra C."/>
            <person name="Singh R.S."/>
            <person name="Sirot L."/>
            <person name="Sirota M."/>
            <person name="Sisneros N.B."/>
            <person name="Smith C.D."/>
            <person name="Smith T.F."/>
            <person name="Spieth J."/>
            <person name="Stage D.E."/>
            <person name="Stark A."/>
            <person name="Stephan W."/>
            <person name="Strausberg R.L."/>
            <person name="Strempel S."/>
            <person name="Sturgill D."/>
            <person name="Sutton G."/>
            <person name="Sutton G.G."/>
            <person name="Tao W."/>
            <person name="Teichmann S."/>
            <person name="Tobari Y.N."/>
            <person name="Tomimura Y."/>
            <person name="Tsolas J.M."/>
            <person name="Valente V.L."/>
            <person name="Venter E."/>
            <person name="Venter J.C."/>
            <person name="Vicario S."/>
            <person name="Vieira F.G."/>
            <person name="Vilella A.J."/>
            <person name="Villasante A."/>
            <person name="Walenz B."/>
            <person name="Wang J."/>
            <person name="Wasserman M."/>
            <person name="Watts T."/>
            <person name="Wilson D."/>
            <person name="Wilson R.K."/>
            <person name="Wing R.A."/>
            <person name="Wolfner M.F."/>
            <person name="Wong A."/>
            <person name="Wong G.K."/>
            <person name="Wu C.I."/>
            <person name="Wu G."/>
            <person name="Yamamoto D."/>
            <person name="Yang H.P."/>
            <person name="Yang S.P."/>
            <person name="Yorke J.A."/>
            <person name="Yoshida K."/>
            <person name="Zdobnov E."/>
            <person name="Zhang P."/>
            <person name="Zhang Y."/>
            <person name="Zimin A.V."/>
            <person name="Baldwin J."/>
            <person name="Abdouelleil A."/>
            <person name="Abdulkadir J."/>
            <person name="Abebe A."/>
            <person name="Abera B."/>
            <person name="Abreu J."/>
            <person name="Acer S.C."/>
            <person name="Aftuck L."/>
            <person name="Alexander A."/>
            <person name="An P."/>
            <person name="Anderson E."/>
            <person name="Anderson S."/>
            <person name="Arachi H."/>
            <person name="Azer M."/>
            <person name="Bachantsang P."/>
            <person name="Barry A."/>
            <person name="Bayul T."/>
            <person name="Berlin A."/>
            <person name="Bessette D."/>
            <person name="Bloom T."/>
            <person name="Blye J."/>
            <person name="Boguslavskiy L."/>
            <person name="Bonnet C."/>
            <person name="Boukhgalter B."/>
            <person name="Bourzgui I."/>
            <person name="Brown A."/>
            <person name="Cahill P."/>
            <person name="Channer S."/>
            <person name="Cheshatsang Y."/>
            <person name="Chuda L."/>
            <person name="Citroen M."/>
            <person name="Collymore A."/>
            <person name="Cooke P."/>
            <person name="Costello M."/>
            <person name="D'Aco K."/>
            <person name="Daza R."/>
            <person name="De Haan G."/>
            <person name="DeGray S."/>
            <person name="DeMaso C."/>
            <person name="Dhargay N."/>
            <person name="Dooley K."/>
            <person name="Dooley E."/>
            <person name="Doricent M."/>
            <person name="Dorje P."/>
            <person name="Dorjee K."/>
            <person name="Dupes A."/>
            <person name="Elong R."/>
            <person name="Falk J."/>
            <person name="Farina A."/>
            <person name="Faro S."/>
            <person name="Ferguson D."/>
            <person name="Fisher S."/>
            <person name="Foley C.D."/>
            <person name="Franke A."/>
            <person name="Friedrich D."/>
            <person name="Gadbois L."/>
            <person name="Gearin G."/>
            <person name="Gearin C.R."/>
            <person name="Giannoukos G."/>
            <person name="Goode T."/>
            <person name="Graham J."/>
            <person name="Grandbois E."/>
            <person name="Grewal S."/>
            <person name="Gyaltsen K."/>
            <person name="Hafez N."/>
            <person name="Hagos B."/>
            <person name="Hall J."/>
            <person name="Henson C."/>
            <person name="Hollinger A."/>
            <person name="Honan T."/>
            <person name="Huard M.D."/>
            <person name="Hughes L."/>
            <person name="Hurhula B."/>
            <person name="Husby M.E."/>
            <person name="Kamat A."/>
            <person name="Kanga B."/>
            <person name="Kashin S."/>
            <person name="Khazanovich D."/>
            <person name="Kisner P."/>
            <person name="Lance K."/>
            <person name="Lara M."/>
            <person name="Lee W."/>
            <person name="Lennon N."/>
            <person name="Letendre F."/>
            <person name="LeVine R."/>
            <person name="Lipovsky A."/>
            <person name="Liu X."/>
            <person name="Liu J."/>
            <person name="Liu S."/>
            <person name="Lokyitsang T."/>
            <person name="Lokyitsang Y."/>
            <person name="Lubonja R."/>
            <person name="Lui A."/>
            <person name="MacDonald P."/>
            <person name="Magnisalis V."/>
            <person name="Maru K."/>
            <person name="Matthews C."/>
            <person name="McCusker W."/>
            <person name="McDonough S."/>
            <person name="Mehta T."/>
            <person name="Meldrim J."/>
            <person name="Meneus L."/>
            <person name="Mihai O."/>
            <person name="Mihalev A."/>
            <person name="Mihova T."/>
            <person name="Mittelman R."/>
            <person name="Mlenga V."/>
            <person name="Montmayeur A."/>
            <person name="Mulrain L."/>
            <person name="Navidi A."/>
            <person name="Naylor J."/>
            <person name="Negash T."/>
            <person name="Nguyen T."/>
            <person name="Nguyen N."/>
            <person name="Nicol R."/>
            <person name="Norbu C."/>
            <person name="Norbu N."/>
            <person name="Novod N."/>
            <person name="O'Neill B."/>
            <person name="Osman S."/>
            <person name="Markiewicz E."/>
            <person name="Oyono O.L."/>
            <person name="Patti C."/>
            <person name="Phunkhang P."/>
            <person name="Pierre F."/>
            <person name="Priest M."/>
            <person name="Raghuraman S."/>
            <person name="Rege F."/>
            <person name="Reyes R."/>
            <person name="Rise C."/>
            <person name="Rogov P."/>
            <person name="Ross K."/>
            <person name="Ryan E."/>
            <person name="Settipalli S."/>
            <person name="Shea T."/>
            <person name="Sherpa N."/>
            <person name="Shi L."/>
            <person name="Shih D."/>
            <person name="Sparrow T."/>
            <person name="Spaulding J."/>
            <person name="Stalker J."/>
            <person name="Stange-Thomann N."/>
            <person name="Stavropoulos S."/>
            <person name="Stone C."/>
            <person name="Strader C."/>
            <person name="Tesfaye S."/>
            <person name="Thomson T."/>
            <person name="Thoulutsang Y."/>
            <person name="Thoulutsang D."/>
            <person name="Topham K."/>
            <person name="Topping I."/>
            <person name="Tsamla T."/>
            <person name="Vassiliev H."/>
            <person name="Vo A."/>
            <person name="Wangchuk T."/>
            <person name="Wangdi T."/>
            <person name="Weiand M."/>
            <person name="Wilkinson J."/>
            <person name="Wilson A."/>
            <person name="Yadav S."/>
            <person name="Young G."/>
            <person name="Yu Q."/>
            <person name="Zembek L."/>
            <person name="Zhong D."/>
            <person name="Zimmer A."/>
            <person name="Zwirko Z."/>
            <person name="Jaffe D.B."/>
            <person name="Alvarez P."/>
            <person name="Brockman W."/>
            <person name="Butler J."/>
            <person name="Chin C."/>
            <person name="Gnerre S."/>
            <person name="Grabherr M."/>
            <person name="Kleber M."/>
            <person name="Mauceli E."/>
            <person name="MacCallum I."/>
        </authorList>
    </citation>
    <scope>NUCLEOTIDE SEQUENCE [LARGE SCALE GENOMIC DNA]</scope>
    <source>
        <strain evidence="16">Tucson 14024-0371.13</strain>
    </source>
</reference>
<dbReference type="Pfam" id="PF07776">
    <property type="entry name" value="zf-AD"/>
    <property type="match status" value="1"/>
</dbReference>
<dbReference type="PhylomeDB" id="B3LXE0"/>
<organism evidence="15 16">
    <name type="scientific">Drosophila ananassae</name>
    <name type="common">Fruit fly</name>
    <dbReference type="NCBI Taxonomy" id="7217"/>
    <lineage>
        <taxon>Eukaryota</taxon>
        <taxon>Metazoa</taxon>
        <taxon>Ecdysozoa</taxon>
        <taxon>Arthropoda</taxon>
        <taxon>Hexapoda</taxon>
        <taxon>Insecta</taxon>
        <taxon>Pterygota</taxon>
        <taxon>Neoptera</taxon>
        <taxon>Endopterygota</taxon>
        <taxon>Diptera</taxon>
        <taxon>Brachycera</taxon>
        <taxon>Muscomorpha</taxon>
        <taxon>Ephydroidea</taxon>
        <taxon>Drosophilidae</taxon>
        <taxon>Drosophila</taxon>
        <taxon>Sophophora</taxon>
    </lineage>
</organism>
<dbReference type="Gene3D" id="3.40.1800.20">
    <property type="match status" value="1"/>
</dbReference>
<evidence type="ECO:0000256" key="1">
    <source>
        <dbReference type="ARBA" id="ARBA00004123"/>
    </source>
</evidence>
<dbReference type="Proteomes" id="UP000007801">
    <property type="component" value="Unassembled WGS sequence"/>
</dbReference>
<dbReference type="PROSITE" id="PS51915">
    <property type="entry name" value="ZAD"/>
    <property type="match status" value="1"/>
</dbReference>
<dbReference type="AlphaFoldDB" id="B3LXE0"/>
<keyword evidence="8" id="KW-0804">Transcription</keyword>
<evidence type="ECO:0000256" key="3">
    <source>
        <dbReference type="ARBA" id="ARBA00022737"/>
    </source>
</evidence>
<dbReference type="GO" id="GO:0010468">
    <property type="term" value="P:regulation of gene expression"/>
    <property type="evidence" value="ECO:0007669"/>
    <property type="project" value="TreeGrafter"/>
</dbReference>
<dbReference type="Gene3D" id="3.30.160.60">
    <property type="entry name" value="Classic Zinc Finger"/>
    <property type="match status" value="3"/>
</dbReference>
<dbReference type="SMART" id="SM00355">
    <property type="entry name" value="ZnF_C2H2"/>
    <property type="match status" value="5"/>
</dbReference>
<dbReference type="Pfam" id="PF00096">
    <property type="entry name" value="zf-C2H2"/>
    <property type="match status" value="3"/>
</dbReference>
<protein>
    <submittedName>
        <fullName evidence="15">Uncharacterized protein, isoform A</fullName>
    </submittedName>
</protein>
<dbReference type="InterPro" id="IPR003604">
    <property type="entry name" value="Matrin/U1-like-C_Znf_C2H2"/>
</dbReference>
<dbReference type="InterPro" id="IPR012934">
    <property type="entry name" value="Znf_AD"/>
</dbReference>
<feature type="domain" description="C2H2-type" evidence="13">
    <location>
        <begin position="292"/>
        <end position="319"/>
    </location>
</feature>
<dbReference type="PANTHER" id="PTHR16515:SF49">
    <property type="entry name" value="GASTRULA ZINC FINGER PROTEIN XLCGF49.1-LIKE-RELATED"/>
    <property type="match status" value="1"/>
</dbReference>
<evidence type="ECO:0000256" key="9">
    <source>
        <dbReference type="ARBA" id="ARBA00023242"/>
    </source>
</evidence>
<dbReference type="SUPFAM" id="SSF57667">
    <property type="entry name" value="beta-beta-alpha zinc fingers"/>
    <property type="match status" value="3"/>
</dbReference>
<dbReference type="SMR" id="B3LXE0"/>
<evidence type="ECO:0000313" key="16">
    <source>
        <dbReference type="Proteomes" id="UP000007801"/>
    </source>
</evidence>
<feature type="binding site" evidence="11">
    <location>
        <position position="5"/>
    </location>
    <ligand>
        <name>Zn(2+)</name>
        <dbReference type="ChEBI" id="CHEBI:29105"/>
    </ligand>
</feature>
<dbReference type="GO" id="GO:0003677">
    <property type="term" value="F:DNA binding"/>
    <property type="evidence" value="ECO:0007669"/>
    <property type="project" value="UniProtKB-KW"/>
</dbReference>
<accession>B3LXE0</accession>
<feature type="domain" description="C2H2-type" evidence="13">
    <location>
        <begin position="263"/>
        <end position="291"/>
    </location>
</feature>